<dbReference type="HAMAP" id="MF_01698">
    <property type="entry name" value="MshD"/>
    <property type="match status" value="1"/>
</dbReference>
<protein>
    <recommendedName>
        <fullName evidence="4">Mycothiol acetyltransferase</fullName>
        <shortName evidence="4">MSH acetyltransferase</shortName>
        <ecNumber evidence="4">2.3.1.189</ecNumber>
    </recommendedName>
    <alternativeName>
        <fullName evidence="4">Mycothiol synthase</fullName>
    </alternativeName>
</protein>
<dbReference type="InterPro" id="IPR050276">
    <property type="entry name" value="MshD_Acetyltransferase"/>
</dbReference>
<feature type="binding site" evidence="4">
    <location>
        <begin position="80"/>
        <end position="85"/>
    </location>
    <ligand>
        <name>acetyl-CoA</name>
        <dbReference type="ChEBI" id="CHEBI:57288"/>
        <label>1</label>
    </ligand>
</feature>
<evidence type="ECO:0000256" key="4">
    <source>
        <dbReference type="HAMAP-Rule" id="MF_01698"/>
    </source>
</evidence>
<dbReference type="EMBL" id="BAABLV010000008">
    <property type="protein sequence ID" value="GAA4891228.1"/>
    <property type="molecule type" value="Genomic_DNA"/>
</dbReference>
<dbReference type="InterPro" id="IPR016181">
    <property type="entry name" value="Acyl_CoA_acyltransferase"/>
</dbReference>
<comment type="function">
    <text evidence="4">Catalyzes the transfer of acetyl from acetyl-CoA to desacetylmycothiol (Cys-GlcN-Ins) to form mycothiol.</text>
</comment>
<dbReference type="PANTHER" id="PTHR43617">
    <property type="entry name" value="L-AMINO ACID N-ACETYLTRANSFERASE"/>
    <property type="match status" value="1"/>
</dbReference>
<keyword evidence="3 4" id="KW-0012">Acyltransferase</keyword>
<comment type="similarity">
    <text evidence="4">Belongs to the acetyltransferase family. MshD subfamily.</text>
</comment>
<keyword evidence="1 4" id="KW-0808">Transferase</keyword>
<evidence type="ECO:0000256" key="3">
    <source>
        <dbReference type="ARBA" id="ARBA00023315"/>
    </source>
</evidence>
<accession>A0ABP9F155</accession>
<gene>
    <name evidence="4 6" type="primary">mshD</name>
    <name evidence="6" type="ORF">GCM10025789_05000</name>
</gene>
<keyword evidence="7" id="KW-1185">Reference proteome</keyword>
<comment type="caution">
    <text evidence="4">Lacks conserved residue(s) required for the propagation of feature annotation.</text>
</comment>
<comment type="subunit">
    <text evidence="4">Monomer.</text>
</comment>
<feature type="binding site" evidence="4">
    <location>
        <position position="220"/>
    </location>
    <ligand>
        <name>1D-myo-inositol 2-(L-cysteinylamino)-2-deoxy-alpha-D-glucopyranoside</name>
        <dbReference type="ChEBI" id="CHEBI:58887"/>
    </ligand>
</feature>
<feature type="binding site" evidence="4">
    <location>
        <begin position="72"/>
        <end position="74"/>
    </location>
    <ligand>
        <name>acetyl-CoA</name>
        <dbReference type="ChEBI" id="CHEBI:57288"/>
        <label>1</label>
    </ligand>
</feature>
<keyword evidence="2 4" id="KW-0677">Repeat</keyword>
<dbReference type="Proteomes" id="UP001501521">
    <property type="component" value="Unassembled WGS sequence"/>
</dbReference>
<evidence type="ECO:0000313" key="7">
    <source>
        <dbReference type="Proteomes" id="UP001501521"/>
    </source>
</evidence>
<reference evidence="7" key="1">
    <citation type="journal article" date="2019" name="Int. J. Syst. Evol. Microbiol.">
        <title>The Global Catalogue of Microorganisms (GCM) 10K type strain sequencing project: providing services to taxonomists for standard genome sequencing and annotation.</title>
        <authorList>
            <consortium name="The Broad Institute Genomics Platform"/>
            <consortium name="The Broad Institute Genome Sequencing Center for Infectious Disease"/>
            <person name="Wu L."/>
            <person name="Ma J."/>
        </authorList>
    </citation>
    <scope>NUCLEOTIDE SEQUENCE [LARGE SCALE GENOMIC DNA]</scope>
    <source>
        <strain evidence="7">JCM 19125</strain>
    </source>
</reference>
<dbReference type="Gene3D" id="3.40.630.30">
    <property type="match status" value="1"/>
</dbReference>
<dbReference type="EC" id="2.3.1.189" evidence="4"/>
<evidence type="ECO:0000259" key="5">
    <source>
        <dbReference type="PROSITE" id="PS51186"/>
    </source>
</evidence>
<evidence type="ECO:0000256" key="1">
    <source>
        <dbReference type="ARBA" id="ARBA00022679"/>
    </source>
</evidence>
<feature type="domain" description="N-acetyltransferase" evidence="5">
    <location>
        <begin position="3"/>
        <end position="132"/>
    </location>
</feature>
<feature type="binding site" evidence="4">
    <location>
        <begin position="231"/>
        <end position="237"/>
    </location>
    <ligand>
        <name>acetyl-CoA</name>
        <dbReference type="ChEBI" id="CHEBI:57288"/>
        <label>2</label>
    </ligand>
</feature>
<sequence length="289" mass="31367">MLVSLTTLTPTMQDALRRLVAAITEHDGISPVNESGSLGIDGVREADFFFMGKRSDPYGFVVCDERDGTLLVGVHPDHRRQGVGTELLQEALRAHPGSSAWAFGTLPGSRELAARVGMRPVRELLRMELPVSARPAPTAAPGLPAGYTLDTYAPADREQVVAVNAAAFAHHPEQGRLTVAEFDDLTRQPWFDPTGLFVARHDGDVVGFHWTKRHGGGLGEVYVIAVAPEHEGRGLGRVLLDAGLDHLTRQGDDRIQLYVEGDQKRVVAMYLKAGFGIAQTDTSFERAQA</sequence>
<dbReference type="NCBIfam" id="TIGR03448">
    <property type="entry name" value="mycothiol_MshD"/>
    <property type="match status" value="1"/>
</dbReference>
<evidence type="ECO:0000313" key="6">
    <source>
        <dbReference type="EMBL" id="GAA4891228.1"/>
    </source>
</evidence>
<evidence type="ECO:0000256" key="2">
    <source>
        <dbReference type="ARBA" id="ARBA00022737"/>
    </source>
</evidence>
<dbReference type="SUPFAM" id="SSF55729">
    <property type="entry name" value="Acyl-CoA N-acyltransferases (Nat)"/>
    <property type="match status" value="1"/>
</dbReference>
<feature type="domain" description="N-acetyltransferase" evidence="5">
    <location>
        <begin position="147"/>
        <end position="289"/>
    </location>
</feature>
<comment type="catalytic activity">
    <reaction evidence="4">
        <text>1D-myo-inositol 2-(L-cysteinylamino)-2-deoxy-alpha-D-glucopyranoside + acetyl-CoA = mycothiol + CoA + H(+)</text>
        <dbReference type="Rhea" id="RHEA:26172"/>
        <dbReference type="ChEBI" id="CHEBI:15378"/>
        <dbReference type="ChEBI" id="CHEBI:16768"/>
        <dbReference type="ChEBI" id="CHEBI:57287"/>
        <dbReference type="ChEBI" id="CHEBI:57288"/>
        <dbReference type="ChEBI" id="CHEBI:58887"/>
        <dbReference type="EC" id="2.3.1.189"/>
    </reaction>
</comment>
<feature type="binding site" evidence="4">
    <location>
        <position position="34"/>
    </location>
    <ligand>
        <name>1D-myo-inositol 2-(L-cysteinylamino)-2-deoxy-alpha-D-glucopyranoside</name>
        <dbReference type="ChEBI" id="CHEBI:58887"/>
    </ligand>
</feature>
<dbReference type="PROSITE" id="PS51186">
    <property type="entry name" value="GNAT"/>
    <property type="match status" value="2"/>
</dbReference>
<feature type="binding site" evidence="4">
    <location>
        <position position="258"/>
    </location>
    <ligand>
        <name>1D-myo-inositol 2-(L-cysteinylamino)-2-deoxy-alpha-D-glucopyranoside</name>
        <dbReference type="ChEBI" id="CHEBI:58887"/>
    </ligand>
</feature>
<feature type="binding site" evidence="4">
    <location>
        <position position="173"/>
    </location>
    <ligand>
        <name>1D-myo-inositol 2-(L-cysteinylamino)-2-deoxy-alpha-D-glucopyranoside</name>
        <dbReference type="ChEBI" id="CHEBI:58887"/>
    </ligand>
</feature>
<feature type="binding site" evidence="4">
    <location>
        <position position="212"/>
    </location>
    <ligand>
        <name>1D-myo-inositol 2-(L-cysteinylamino)-2-deoxy-alpha-D-glucopyranoside</name>
        <dbReference type="ChEBI" id="CHEBI:58887"/>
    </ligand>
</feature>
<dbReference type="Pfam" id="PF13508">
    <property type="entry name" value="Acetyltransf_7"/>
    <property type="match status" value="1"/>
</dbReference>
<dbReference type="CDD" id="cd04301">
    <property type="entry name" value="NAT_SF"/>
    <property type="match status" value="2"/>
</dbReference>
<dbReference type="InterPro" id="IPR017813">
    <property type="entry name" value="Mycothiol_AcTrfase"/>
</dbReference>
<dbReference type="RefSeq" id="WP_345578481.1">
    <property type="nucleotide sequence ID" value="NZ_BAABLV010000008.1"/>
</dbReference>
<comment type="caution">
    <text evidence="6">The sequence shown here is derived from an EMBL/GenBank/DDBJ whole genome shotgun (WGS) entry which is preliminary data.</text>
</comment>
<dbReference type="InterPro" id="IPR000182">
    <property type="entry name" value="GNAT_dom"/>
</dbReference>
<feature type="binding site" evidence="4">
    <location>
        <begin position="224"/>
        <end position="226"/>
    </location>
    <ligand>
        <name>acetyl-CoA</name>
        <dbReference type="ChEBI" id="CHEBI:57288"/>
        <label>2</label>
    </ligand>
</feature>
<proteinExistence type="inferred from homology"/>
<organism evidence="6 7">
    <name type="scientific">Tessaracoccus lubricantis</name>
    <dbReference type="NCBI Taxonomy" id="545543"/>
    <lineage>
        <taxon>Bacteria</taxon>
        <taxon>Bacillati</taxon>
        <taxon>Actinomycetota</taxon>
        <taxon>Actinomycetes</taxon>
        <taxon>Propionibacteriales</taxon>
        <taxon>Propionibacteriaceae</taxon>
        <taxon>Tessaracoccus</taxon>
    </lineage>
</organism>
<name>A0ABP9F155_9ACTN</name>
<dbReference type="Pfam" id="PF00583">
    <property type="entry name" value="Acetyltransf_1"/>
    <property type="match status" value="1"/>
</dbReference>